<keyword evidence="2" id="KW-1185">Reference proteome</keyword>
<evidence type="ECO:0000313" key="2">
    <source>
        <dbReference type="Proteomes" id="UP000289600"/>
    </source>
</evidence>
<name>A0A2P1ELD4_9VIRU</name>
<dbReference type="Proteomes" id="UP000289600">
    <property type="component" value="Segment"/>
</dbReference>
<proteinExistence type="predicted"/>
<organism evidence="1 2">
    <name type="scientific">Moumouvirus australiensis</name>
    <dbReference type="NCBI Taxonomy" id="2109587"/>
    <lineage>
        <taxon>Viruses</taxon>
        <taxon>Varidnaviria</taxon>
        <taxon>Bamfordvirae</taxon>
        <taxon>Nucleocytoviricota</taxon>
        <taxon>Megaviricetes</taxon>
        <taxon>Imitervirales</taxon>
        <taxon>Mimiviridae</taxon>
        <taxon>Megamimivirinae</taxon>
        <taxon>Moumouvirus</taxon>
        <taxon>Moumouvirus australiense</taxon>
    </lineage>
</organism>
<dbReference type="EMBL" id="MG807320">
    <property type="protein sequence ID" value="AVL94700.1"/>
    <property type="molecule type" value="Genomic_DNA"/>
</dbReference>
<sequence>MKQNHIQKTLIEEVKEKSINLGKPIIFFKDQNNGMIINDNKIEYFEGNIIDICKELTDNTCVFISYEIFERINDSSDTIIKDLVYDINRISGGDYYIININKHSPKIYLDHNILNIMDKDIYQSGDKISYNKPLKIQQKIQNTYKYLFNFFPHEKIKSGTIKWNLVENKNN</sequence>
<reference evidence="2" key="1">
    <citation type="submission" date="2018-01" db="EMBL/GenBank/DDBJ databases">
        <title>Testimony of 'menage a trois' revealed by the proteome of Megavirus virophage.</title>
        <authorList>
            <person name="Jeudy S."/>
            <person name="Bertaux L."/>
            <person name="Alempic J.-M."/>
            <person name="Lartigue A."/>
            <person name="Legendre M."/>
            <person name="Philippe N."/>
            <person name="Beucher L."/>
            <person name="Biondi E."/>
            <person name="Juul S."/>
            <person name="Turner D."/>
            <person name="Coute Y."/>
            <person name="Claverie J.-M."/>
            <person name="Abergel C."/>
        </authorList>
    </citation>
    <scope>NUCLEOTIDE SEQUENCE [LARGE SCALE GENOMIC DNA]</scope>
</reference>
<evidence type="ECO:0000313" key="1">
    <source>
        <dbReference type="EMBL" id="AVL94700.1"/>
    </source>
</evidence>
<gene>
    <name evidence="1" type="ORF">mc_314</name>
</gene>
<accession>A0A2P1ELD4</accession>
<protein>
    <submittedName>
        <fullName evidence="1">Uncharacterized protein</fullName>
    </submittedName>
</protein>